<feature type="region of interest" description="Disordered" evidence="1">
    <location>
        <begin position="36"/>
        <end position="55"/>
    </location>
</feature>
<keyword evidence="4" id="KW-1185">Reference proteome</keyword>
<feature type="chain" id="PRO_5046886247" description="Enoyl reductase" evidence="2">
    <location>
        <begin position="36"/>
        <end position="353"/>
    </location>
</feature>
<feature type="compositionally biased region" description="Low complexity" evidence="1">
    <location>
        <begin position="39"/>
        <end position="48"/>
    </location>
</feature>
<evidence type="ECO:0008006" key="5">
    <source>
        <dbReference type="Google" id="ProtNLM"/>
    </source>
</evidence>
<feature type="signal peptide" evidence="2">
    <location>
        <begin position="1"/>
        <end position="35"/>
    </location>
</feature>
<dbReference type="RefSeq" id="WP_223907616.1">
    <property type="nucleotide sequence ID" value="NZ_AP025017.1"/>
</dbReference>
<sequence>MRSSTTRSYPPRPGRSLIPALCAVLALLPGGLAHGDGGQSSAAGTAAGSAGGSGGSQQITVSVVYTYSEGGSGGGGGAITSESSTTAAATVEPVCSYSPGSTGKEKYEWLNSQGTAATAAMTGESAEDWKSDYPDLDQHKDDTEGRWYSPECRWSSSSDMSSEEYRRISSEFFANNGPVFVPAGGTPPAPLIDGRTLAEAAWDAVSIPDPHVDYNPRLGSSGGTLVGFQTWVWATETPAEVIATATAGPVTATVTARSSGLSLSGPDLVEDCEGFGRPWAQDAGATDCSVTFTRSSAHLGGTTPVKISVSYRTEFTASDGAGGALDAVTTTSTVGIPVAEAQVLNSTGKPSAP</sequence>
<name>A0ABM7UD39_9ACTO</name>
<accession>A0ABM7UD39</accession>
<organism evidence="3 4">
    <name type="scientific">Actinomyces capricornis</name>
    <dbReference type="NCBI Taxonomy" id="2755559"/>
    <lineage>
        <taxon>Bacteria</taxon>
        <taxon>Bacillati</taxon>
        <taxon>Actinomycetota</taxon>
        <taxon>Actinomycetes</taxon>
        <taxon>Actinomycetales</taxon>
        <taxon>Actinomycetaceae</taxon>
        <taxon>Actinomyces</taxon>
    </lineage>
</organism>
<reference evidence="3 4" key="1">
    <citation type="submission" date="2021-08" db="EMBL/GenBank/DDBJ databases">
        <title>Whole genome sequence of novel Actinomyces species strain MAS-1.</title>
        <authorList>
            <person name="Saito M."/>
            <person name="Kuwahara N."/>
            <person name="Takizawa T."/>
            <person name="Gotouda H."/>
            <person name="Ochiai T."/>
        </authorList>
    </citation>
    <scope>NUCLEOTIDE SEQUENCE [LARGE SCALE GENOMIC DNA]</scope>
    <source>
        <strain evidence="3 4">MAS-1</strain>
    </source>
</reference>
<evidence type="ECO:0000256" key="2">
    <source>
        <dbReference type="SAM" id="SignalP"/>
    </source>
</evidence>
<evidence type="ECO:0000256" key="1">
    <source>
        <dbReference type="SAM" id="MobiDB-lite"/>
    </source>
</evidence>
<protein>
    <recommendedName>
        <fullName evidence="5">Enoyl reductase</fullName>
    </recommendedName>
</protein>
<evidence type="ECO:0000313" key="4">
    <source>
        <dbReference type="Proteomes" id="UP000824496"/>
    </source>
</evidence>
<proteinExistence type="predicted"/>
<gene>
    <name evidence="3" type="ORF">MANAM107_18310</name>
</gene>
<dbReference type="EMBL" id="AP025017">
    <property type="protein sequence ID" value="BDA64997.1"/>
    <property type="molecule type" value="Genomic_DNA"/>
</dbReference>
<keyword evidence="2" id="KW-0732">Signal</keyword>
<evidence type="ECO:0000313" key="3">
    <source>
        <dbReference type="EMBL" id="BDA64997.1"/>
    </source>
</evidence>
<dbReference type="Proteomes" id="UP000824496">
    <property type="component" value="Chromosome"/>
</dbReference>